<evidence type="ECO:0000313" key="1">
    <source>
        <dbReference type="EMBL" id="CCE61309.1"/>
    </source>
</evidence>
<evidence type="ECO:0000313" key="2">
    <source>
        <dbReference type="Proteomes" id="UP000005666"/>
    </source>
</evidence>
<proteinExistence type="predicted"/>
<dbReference type="KEGG" id="tpf:TPHA_0A02270"/>
<dbReference type="GeneID" id="11532333"/>
<name>G8BN31_TETPH</name>
<gene>
    <name evidence="1" type="primary">TPHA0A02270</name>
    <name evidence="1" type="ordered locus">TPHA_0A02270</name>
</gene>
<dbReference type="EMBL" id="HE612856">
    <property type="protein sequence ID" value="CCE61309.1"/>
    <property type="molecule type" value="Genomic_DNA"/>
</dbReference>
<dbReference type="RefSeq" id="XP_003683743.1">
    <property type="nucleotide sequence ID" value="XM_003683695.1"/>
</dbReference>
<keyword evidence="2" id="KW-1185">Reference proteome</keyword>
<organism evidence="1 2">
    <name type="scientific">Tetrapisispora phaffii (strain ATCC 24235 / CBS 4417 / NBRC 1672 / NRRL Y-8282 / UCD 70-5)</name>
    <name type="common">Yeast</name>
    <name type="synonym">Fabospora phaffii</name>
    <dbReference type="NCBI Taxonomy" id="1071381"/>
    <lineage>
        <taxon>Eukaryota</taxon>
        <taxon>Fungi</taxon>
        <taxon>Dikarya</taxon>
        <taxon>Ascomycota</taxon>
        <taxon>Saccharomycotina</taxon>
        <taxon>Saccharomycetes</taxon>
        <taxon>Saccharomycetales</taxon>
        <taxon>Saccharomycetaceae</taxon>
        <taxon>Tetrapisispora</taxon>
    </lineage>
</organism>
<dbReference type="HOGENOM" id="CLU_026649_0_0_1"/>
<sequence length="657" mass="76876">MQTVPDLLRKYNETDDNDVKYMLLRDDIVITDIYNDIPRLIDELYKPILLSDANGELSDLITGSILPELVLTNIDTINNNQVRDCNFFNRFIVENLIQGNDDRVLFALKNILKKLIEKNCALVNYHNNSYLILEMLDKISLENSILFLETLNVLVKFIFQFNKNEVIPSNMLNSIITLLFIDDKRRRLFNEKQSTSTVIEEIILQIFKHATKEDNISFYKLIRSENNYRLLSVITKNWYKYNINVENNIFKETILQGFEDYINSACEKREKKNIADILTVLENLHSYFDTNIVEMSDSETDEHITCNYNGNRKYISHDTIASIYNGLAQVKKLETECLMQHDANMDDVVMTIGDELDDEIDEQQQAYLDELDTDDGENEDDDVNEVEERQCDEQHQMSKMIIEKIASIQETIDKTTRMHPIDTTELKESLAKNINDLEELEMILDGIIRETTNENNAYTDTLVKMAEIYETICGNNKQYIKILKIGNLKQSIDESYGIKLKILNHVMYTSHSYEMEEHSPDANRCSIEMRWLHNILQHNFKIKPKLLTNNDNDENTSDIIKDENVLNAIELNTRSMKIIKQLLLKNEYDYEYKDKLKCLNEQWFTKLIRNSIEDKMNKLNDLLKVDIQEVANESITNKELFTTKLISDVLELLTIVV</sequence>
<dbReference type="AlphaFoldDB" id="G8BN31"/>
<protein>
    <submittedName>
        <fullName evidence="1">Uncharacterized protein</fullName>
    </submittedName>
</protein>
<dbReference type="Proteomes" id="UP000005666">
    <property type="component" value="Chromosome 1"/>
</dbReference>
<accession>G8BN31</accession>
<dbReference type="OrthoDB" id="4034650at2759"/>
<reference evidence="1 2" key="1">
    <citation type="journal article" date="2011" name="Proc. Natl. Acad. Sci. U.S.A.">
        <title>Evolutionary erosion of yeast sex chromosomes by mating-type switching accidents.</title>
        <authorList>
            <person name="Gordon J.L."/>
            <person name="Armisen D."/>
            <person name="Proux-Wera E."/>
            <person name="Oheigeartaigh S.S."/>
            <person name="Byrne K.P."/>
            <person name="Wolfe K.H."/>
        </authorList>
    </citation>
    <scope>NUCLEOTIDE SEQUENCE [LARGE SCALE GENOMIC DNA]</scope>
    <source>
        <strain evidence="2">ATCC 24235 / CBS 4417 / NBRC 1672 / NRRL Y-8282 / UCD 70-5</strain>
    </source>
</reference>